<evidence type="ECO:0000313" key="4">
    <source>
        <dbReference type="Proteomes" id="UP001500752"/>
    </source>
</evidence>
<dbReference type="EMBL" id="BAABEO010000001">
    <property type="protein sequence ID" value="GAA3665697.1"/>
    <property type="molecule type" value="Genomic_DNA"/>
</dbReference>
<dbReference type="CDD" id="cd00995">
    <property type="entry name" value="PBP2_NikA_DppA_OppA_like"/>
    <property type="match status" value="1"/>
</dbReference>
<feature type="signal peptide" evidence="1">
    <location>
        <begin position="1"/>
        <end position="29"/>
    </location>
</feature>
<dbReference type="Gene3D" id="3.40.190.10">
    <property type="entry name" value="Periplasmic binding protein-like II"/>
    <property type="match status" value="1"/>
</dbReference>
<keyword evidence="4" id="KW-1185">Reference proteome</keyword>
<evidence type="ECO:0000313" key="3">
    <source>
        <dbReference type="EMBL" id="GAA3665697.1"/>
    </source>
</evidence>
<feature type="chain" id="PRO_5045672631" evidence="1">
    <location>
        <begin position="30"/>
        <end position="531"/>
    </location>
</feature>
<dbReference type="PIRSF" id="PIRSF002741">
    <property type="entry name" value="MppA"/>
    <property type="match status" value="1"/>
</dbReference>
<dbReference type="PANTHER" id="PTHR30290">
    <property type="entry name" value="PERIPLASMIC BINDING COMPONENT OF ABC TRANSPORTER"/>
    <property type="match status" value="1"/>
</dbReference>
<dbReference type="Pfam" id="PF00496">
    <property type="entry name" value="SBP_bac_5"/>
    <property type="match status" value="1"/>
</dbReference>
<dbReference type="InterPro" id="IPR030678">
    <property type="entry name" value="Peptide/Ni-bd"/>
</dbReference>
<dbReference type="PROSITE" id="PS51257">
    <property type="entry name" value="PROKAR_LIPOPROTEIN"/>
    <property type="match status" value="1"/>
</dbReference>
<dbReference type="SUPFAM" id="SSF53850">
    <property type="entry name" value="Periplasmic binding protein-like II"/>
    <property type="match status" value="1"/>
</dbReference>
<sequence>MNRAETRRPAARRWATVTTVLTTATLALAGCTTGSGNASAPEGGASTDTINTTFNADPTTFSPPQGRNADDYMASRLLFDTLVRRGTDNSIVPNLASAWEVTPTRGVFTIGENGTCSDGTRITPTVVADSLRNFASPDTNSNFRELVFGPGKTTITADDEAGTVTIDVTEPWADMLQGLSMTATGIVCPDGLADPKGLNAGTADGAFSGPYALAEKQSGVKYAFKLREDYSSWPQYEPAIEGVPAATINASVNANSSAVANELLTGTRDIAIIRGKDMSRFDGQKGFTAEKFPIGSMFALFNERQGSPFTDAEMRRSVAQVVDRNAFSQAATGGQGEPYYSFAHPSVPCAVTDASAVLPQDPAAAAQALTGEKIKFLGTQVFGPNGAANTYVSEAMRQAGADVELRNVDLATWSTDSQKPEKWDMTLMGAINAGGTMYGALSVLIGPSTENGGLNWTGNENPELKALVADAMAEEDEAKRCGIYNEIQRIVVEDAHAVPLGSLVAQTTAREGFAVSVFNGQRDESTMRITK</sequence>
<comment type="caution">
    <text evidence="3">The sequence shown here is derived from an EMBL/GenBank/DDBJ whole genome shotgun (WGS) entry which is preliminary data.</text>
</comment>
<accession>A0ABP7BQS6</accession>
<gene>
    <name evidence="3" type="ORF">GCM10023081_00630</name>
</gene>
<organism evidence="3 4">
    <name type="scientific">Arthrobacter ginkgonis</name>
    <dbReference type="NCBI Taxonomy" id="1630594"/>
    <lineage>
        <taxon>Bacteria</taxon>
        <taxon>Bacillati</taxon>
        <taxon>Actinomycetota</taxon>
        <taxon>Actinomycetes</taxon>
        <taxon>Micrococcales</taxon>
        <taxon>Micrococcaceae</taxon>
        <taxon>Arthrobacter</taxon>
    </lineage>
</organism>
<proteinExistence type="predicted"/>
<dbReference type="InterPro" id="IPR000914">
    <property type="entry name" value="SBP_5_dom"/>
</dbReference>
<dbReference type="Proteomes" id="UP001500752">
    <property type="component" value="Unassembled WGS sequence"/>
</dbReference>
<protein>
    <submittedName>
        <fullName evidence="3">ABC transporter substrate-binding protein</fullName>
    </submittedName>
</protein>
<dbReference type="Gene3D" id="3.10.105.10">
    <property type="entry name" value="Dipeptide-binding Protein, Domain 3"/>
    <property type="match status" value="1"/>
</dbReference>
<dbReference type="RefSeq" id="WP_345147609.1">
    <property type="nucleotide sequence ID" value="NZ_BAABEO010000001.1"/>
</dbReference>
<name>A0ABP7BQS6_9MICC</name>
<keyword evidence="1" id="KW-0732">Signal</keyword>
<reference evidence="4" key="1">
    <citation type="journal article" date="2019" name="Int. J. Syst. Evol. Microbiol.">
        <title>The Global Catalogue of Microorganisms (GCM) 10K type strain sequencing project: providing services to taxonomists for standard genome sequencing and annotation.</title>
        <authorList>
            <consortium name="The Broad Institute Genomics Platform"/>
            <consortium name="The Broad Institute Genome Sequencing Center for Infectious Disease"/>
            <person name="Wu L."/>
            <person name="Ma J."/>
        </authorList>
    </citation>
    <scope>NUCLEOTIDE SEQUENCE [LARGE SCALE GENOMIC DNA]</scope>
    <source>
        <strain evidence="4">JCM 30742</strain>
    </source>
</reference>
<evidence type="ECO:0000259" key="2">
    <source>
        <dbReference type="Pfam" id="PF00496"/>
    </source>
</evidence>
<dbReference type="InterPro" id="IPR039424">
    <property type="entry name" value="SBP_5"/>
</dbReference>
<feature type="domain" description="Solute-binding protein family 5" evidence="2">
    <location>
        <begin position="91"/>
        <end position="443"/>
    </location>
</feature>
<evidence type="ECO:0000256" key="1">
    <source>
        <dbReference type="SAM" id="SignalP"/>
    </source>
</evidence>